<reference evidence="2" key="1">
    <citation type="submission" date="2012-11" db="EMBL/GenBank/DDBJ databases">
        <authorList>
            <person name="Lucero-Rivera Y.E."/>
            <person name="Tovar-Ramirez D."/>
        </authorList>
    </citation>
    <scope>NUCLEOTIDE SEQUENCE [LARGE SCALE GENOMIC DNA]</scope>
    <source>
        <strain evidence="2">Araruama</strain>
    </source>
</reference>
<name>A0A1V1P1R2_9BACT</name>
<evidence type="ECO:0008006" key="3">
    <source>
        <dbReference type="Google" id="ProtNLM"/>
    </source>
</evidence>
<dbReference type="InterPro" id="IPR021109">
    <property type="entry name" value="Peptidase_aspartic_dom_sf"/>
</dbReference>
<dbReference type="AlphaFoldDB" id="A0A1V1P1R2"/>
<dbReference type="EMBL" id="ATBP01000860">
    <property type="protein sequence ID" value="ETR68696.1"/>
    <property type="molecule type" value="Genomic_DNA"/>
</dbReference>
<evidence type="ECO:0000313" key="2">
    <source>
        <dbReference type="Proteomes" id="UP000189670"/>
    </source>
</evidence>
<comment type="caution">
    <text evidence="1">The sequence shown here is derived from an EMBL/GenBank/DDBJ whole genome shotgun (WGS) entry which is preliminary data.</text>
</comment>
<accession>A0A1V1P1R2</accession>
<protein>
    <recommendedName>
        <fullName evidence="3">Aspartyl protease</fullName>
    </recommendedName>
</protein>
<organism evidence="1 2">
    <name type="scientific">Candidatus Magnetoglobus multicellularis str. Araruama</name>
    <dbReference type="NCBI Taxonomy" id="890399"/>
    <lineage>
        <taxon>Bacteria</taxon>
        <taxon>Pseudomonadati</taxon>
        <taxon>Thermodesulfobacteriota</taxon>
        <taxon>Desulfobacteria</taxon>
        <taxon>Desulfobacterales</taxon>
        <taxon>Desulfobacteraceae</taxon>
        <taxon>Candidatus Magnetoglobus</taxon>
    </lineage>
</organism>
<dbReference type="Proteomes" id="UP000189670">
    <property type="component" value="Unassembled WGS sequence"/>
</dbReference>
<dbReference type="SUPFAM" id="SSF50630">
    <property type="entry name" value="Acid proteases"/>
    <property type="match status" value="1"/>
</dbReference>
<proteinExistence type="predicted"/>
<dbReference type="Gene3D" id="2.40.70.10">
    <property type="entry name" value="Acid Proteases"/>
    <property type="match status" value="1"/>
</dbReference>
<sequence length="127" mass="14389">MKIIERDGLIYLPITLKYDSKVYKINDCILDTGSAGTVIDIDFIQFNPKIPAVLKRLHGIGGHQDVVAQNVDFIKIDSIYLRNVLIEFGDINNSFGIKGILGTNLLKYMDFHLSFINKTIEFKNINV</sequence>
<gene>
    <name evidence="1" type="ORF">OMM_10261</name>
</gene>
<evidence type="ECO:0000313" key="1">
    <source>
        <dbReference type="EMBL" id="ETR68696.1"/>
    </source>
</evidence>